<dbReference type="InterPro" id="IPR007396">
    <property type="entry name" value="TR_PAI2-type"/>
</dbReference>
<dbReference type="InterPro" id="IPR012349">
    <property type="entry name" value="Split_barrel_FMN-bd"/>
</dbReference>
<dbReference type="KEGG" id="saz:Sama_1658"/>
<reference evidence="1 2" key="1">
    <citation type="submission" date="2006-12" db="EMBL/GenBank/DDBJ databases">
        <title>Complete sequence of Shewanella amazonensis SB2B.</title>
        <authorList>
            <consortium name="US DOE Joint Genome Institute"/>
            <person name="Copeland A."/>
            <person name="Lucas S."/>
            <person name="Lapidus A."/>
            <person name="Barry K."/>
            <person name="Detter J.C."/>
            <person name="Glavina del Rio T."/>
            <person name="Hammon N."/>
            <person name="Israni S."/>
            <person name="Dalin E."/>
            <person name="Tice H."/>
            <person name="Pitluck S."/>
            <person name="Munk A.C."/>
            <person name="Brettin T."/>
            <person name="Bruce D."/>
            <person name="Han C."/>
            <person name="Tapia R."/>
            <person name="Gilna P."/>
            <person name="Schmutz J."/>
            <person name="Larimer F."/>
            <person name="Land M."/>
            <person name="Hauser L."/>
            <person name="Kyrpides N."/>
            <person name="Mikhailova N."/>
            <person name="Fredrickson J."/>
            <person name="Richardson P."/>
        </authorList>
    </citation>
    <scope>NUCLEOTIDE SEQUENCE [LARGE SCALE GENOMIC DNA]</scope>
    <source>
        <strain evidence="2">ATCC BAA-1098 / SB2B</strain>
    </source>
</reference>
<dbReference type="PIRSF" id="PIRSF010372">
    <property type="entry name" value="PaiB"/>
    <property type="match status" value="1"/>
</dbReference>
<evidence type="ECO:0000313" key="2">
    <source>
        <dbReference type="Proteomes" id="UP000009175"/>
    </source>
</evidence>
<sequence length="219" mass="24539">MYIPAPMSLTDAEAVSLIDSHPFALLISNQQRLVASHLPLVFDSDRRRIIGHMARANGQWRALDGQSVLAVFSGPHAYISPRWYQAKPAVPTWNYSAAHVYGTFNLLDEKEDDGGVEAVLKHTIARFEPELWDDETLMPKDYVGKLSKAIVAFEIVVERIEAKAKLGQHRKMGDQEGVSAALKSSERLDDMALYREMQRMGLGLGTDSQTEQVDQSREK</sequence>
<dbReference type="PANTHER" id="PTHR35802:SF1">
    <property type="entry name" value="PROTEASE SYNTHASE AND SPORULATION PROTEIN PAI 2"/>
    <property type="match status" value="1"/>
</dbReference>
<name>A1S658_SHEAM</name>
<dbReference type="STRING" id="326297.Sama_1658"/>
<dbReference type="Proteomes" id="UP000009175">
    <property type="component" value="Chromosome"/>
</dbReference>
<dbReference type="RefSeq" id="WP_011759772.1">
    <property type="nucleotide sequence ID" value="NC_008700.1"/>
</dbReference>
<dbReference type="SUPFAM" id="SSF50475">
    <property type="entry name" value="FMN-binding split barrel"/>
    <property type="match status" value="1"/>
</dbReference>
<accession>A1S658</accession>
<dbReference type="eggNOG" id="COG2808">
    <property type="taxonomic scope" value="Bacteria"/>
</dbReference>
<evidence type="ECO:0000313" key="1">
    <source>
        <dbReference type="EMBL" id="ABL99864.1"/>
    </source>
</evidence>
<dbReference type="Pfam" id="PF04299">
    <property type="entry name" value="FMN_bind_2"/>
    <property type="match status" value="1"/>
</dbReference>
<gene>
    <name evidence="1" type="ordered locus">Sama_1658</name>
</gene>
<dbReference type="Gene3D" id="2.30.110.10">
    <property type="entry name" value="Electron Transport, Fmn-binding Protein, Chain A"/>
    <property type="match status" value="1"/>
</dbReference>
<keyword evidence="2" id="KW-1185">Reference proteome</keyword>
<proteinExistence type="predicted"/>
<dbReference type="AlphaFoldDB" id="A1S658"/>
<dbReference type="HOGENOM" id="CLU_065853_3_0_6"/>
<dbReference type="PANTHER" id="PTHR35802">
    <property type="entry name" value="PROTEASE SYNTHASE AND SPORULATION PROTEIN PAI 2"/>
    <property type="match status" value="1"/>
</dbReference>
<protein>
    <submittedName>
        <fullName evidence="1">Negative transcriptional regulator</fullName>
    </submittedName>
</protein>
<dbReference type="OrthoDB" id="9794948at2"/>
<organism evidence="1 2">
    <name type="scientific">Shewanella amazonensis (strain ATCC BAA-1098 / SB2B)</name>
    <dbReference type="NCBI Taxonomy" id="326297"/>
    <lineage>
        <taxon>Bacteria</taxon>
        <taxon>Pseudomonadati</taxon>
        <taxon>Pseudomonadota</taxon>
        <taxon>Gammaproteobacteria</taxon>
        <taxon>Alteromonadales</taxon>
        <taxon>Shewanellaceae</taxon>
        <taxon>Shewanella</taxon>
    </lineage>
</organism>
<dbReference type="EMBL" id="CP000507">
    <property type="protein sequence ID" value="ABL99864.1"/>
    <property type="molecule type" value="Genomic_DNA"/>
</dbReference>